<keyword evidence="4" id="KW-0804">Transcription</keyword>
<organism evidence="7 8">
    <name type="scientific">Achromobacter spanius</name>
    <dbReference type="NCBI Taxonomy" id="217203"/>
    <lineage>
        <taxon>Bacteria</taxon>
        <taxon>Pseudomonadati</taxon>
        <taxon>Pseudomonadota</taxon>
        <taxon>Betaproteobacteria</taxon>
        <taxon>Burkholderiales</taxon>
        <taxon>Alcaligenaceae</taxon>
        <taxon>Achromobacter</taxon>
    </lineage>
</organism>
<dbReference type="Proteomes" id="UP000239477">
    <property type="component" value="Chromosome"/>
</dbReference>
<dbReference type="InterPro" id="IPR007627">
    <property type="entry name" value="RNA_pol_sigma70_r2"/>
</dbReference>
<evidence type="ECO:0000259" key="6">
    <source>
        <dbReference type="Pfam" id="PF08281"/>
    </source>
</evidence>
<dbReference type="GO" id="GO:0016987">
    <property type="term" value="F:sigma factor activity"/>
    <property type="evidence" value="ECO:0007669"/>
    <property type="project" value="UniProtKB-KW"/>
</dbReference>
<dbReference type="InterPro" id="IPR014284">
    <property type="entry name" value="RNA_pol_sigma-70_dom"/>
</dbReference>
<dbReference type="GO" id="GO:0003677">
    <property type="term" value="F:DNA binding"/>
    <property type="evidence" value="ECO:0007669"/>
    <property type="project" value="InterPro"/>
</dbReference>
<dbReference type="InterPro" id="IPR013325">
    <property type="entry name" value="RNA_pol_sigma_r2"/>
</dbReference>
<dbReference type="InterPro" id="IPR039425">
    <property type="entry name" value="RNA_pol_sigma-70-like"/>
</dbReference>
<evidence type="ECO:0000256" key="1">
    <source>
        <dbReference type="ARBA" id="ARBA00010641"/>
    </source>
</evidence>
<dbReference type="NCBIfam" id="NF009180">
    <property type="entry name" value="PRK12528.1"/>
    <property type="match status" value="1"/>
</dbReference>
<evidence type="ECO:0000313" key="8">
    <source>
        <dbReference type="Proteomes" id="UP000239477"/>
    </source>
</evidence>
<feature type="domain" description="RNA polymerase sigma-70 region 2" evidence="5">
    <location>
        <begin position="16"/>
        <end position="81"/>
    </location>
</feature>
<dbReference type="SUPFAM" id="SSF88946">
    <property type="entry name" value="Sigma2 domain of RNA polymerase sigma factors"/>
    <property type="match status" value="1"/>
</dbReference>
<dbReference type="Gene3D" id="1.10.1740.10">
    <property type="match status" value="1"/>
</dbReference>
<feature type="domain" description="RNA polymerase sigma factor 70 region 4 type 2" evidence="6">
    <location>
        <begin position="112"/>
        <end position="160"/>
    </location>
</feature>
<dbReference type="OrthoDB" id="8654550at2"/>
<accession>A0A2S0I6W5</accession>
<keyword evidence="8" id="KW-1185">Reference proteome</keyword>
<evidence type="ECO:0000313" key="7">
    <source>
        <dbReference type="EMBL" id="AVJ27776.1"/>
    </source>
</evidence>
<dbReference type="PANTHER" id="PTHR43133:SF63">
    <property type="entry name" value="RNA POLYMERASE SIGMA FACTOR FECI-RELATED"/>
    <property type="match status" value="1"/>
</dbReference>
<dbReference type="InterPro" id="IPR036388">
    <property type="entry name" value="WH-like_DNA-bd_sf"/>
</dbReference>
<gene>
    <name evidence="7" type="ORF">CLM73_11995</name>
</gene>
<dbReference type="AlphaFoldDB" id="A0A2S0I6W5"/>
<sequence length="168" mass="18686">MSATEFAVPQQGIDVLYANHHGWLKGWLRRRLGNSSDAADLAHDTFMRLLVRGDTVEVREPRALLTTVAQGVVSNFMRRRRIEEAYLATLADLPELETPGPETRAILLETLVELDRRLDTLAAPVRRAFLLSQLEGMKQADIAATLNVSLATVQRHIAKAAHLCFFGA</sequence>
<dbReference type="EMBL" id="CP023270">
    <property type="protein sequence ID" value="AVJ27776.1"/>
    <property type="molecule type" value="Genomic_DNA"/>
</dbReference>
<evidence type="ECO:0000256" key="4">
    <source>
        <dbReference type="ARBA" id="ARBA00023163"/>
    </source>
</evidence>
<dbReference type="Pfam" id="PF08281">
    <property type="entry name" value="Sigma70_r4_2"/>
    <property type="match status" value="1"/>
</dbReference>
<reference evidence="7 8" key="1">
    <citation type="submission" date="2017-09" db="EMBL/GenBank/DDBJ databases">
        <title>Genomic, metabolic, and phenotypic characteristics of bacterial isolates from the natural microbiome of the model nematode Caenorhabditis elegans.</title>
        <authorList>
            <person name="Zimmermann J."/>
            <person name="Obeng N."/>
            <person name="Yang W."/>
            <person name="Obeng O."/>
            <person name="Kissoyan K."/>
            <person name="Pees B."/>
            <person name="Dirksen P."/>
            <person name="Hoppner M."/>
            <person name="Franke A."/>
            <person name="Rosenstiel P."/>
            <person name="Leippe M."/>
            <person name="Dierking K."/>
            <person name="Kaleta C."/>
            <person name="Schulenburg H."/>
        </authorList>
    </citation>
    <scope>NUCLEOTIDE SEQUENCE [LARGE SCALE GENOMIC DNA]</scope>
    <source>
        <strain evidence="7 8">MYb73</strain>
    </source>
</reference>
<dbReference type="Pfam" id="PF04542">
    <property type="entry name" value="Sigma70_r2"/>
    <property type="match status" value="1"/>
</dbReference>
<dbReference type="GO" id="GO:0006352">
    <property type="term" value="P:DNA-templated transcription initiation"/>
    <property type="evidence" value="ECO:0007669"/>
    <property type="project" value="InterPro"/>
</dbReference>
<protein>
    <submittedName>
        <fullName evidence="7">RNA polymerase subunit sigma</fullName>
    </submittedName>
</protein>
<evidence type="ECO:0000256" key="2">
    <source>
        <dbReference type="ARBA" id="ARBA00023015"/>
    </source>
</evidence>
<comment type="similarity">
    <text evidence="1">Belongs to the sigma-70 factor family. ECF subfamily.</text>
</comment>
<name>A0A2S0I6W5_9BURK</name>
<evidence type="ECO:0000256" key="3">
    <source>
        <dbReference type="ARBA" id="ARBA00023082"/>
    </source>
</evidence>
<proteinExistence type="inferred from homology"/>
<dbReference type="NCBIfam" id="TIGR02937">
    <property type="entry name" value="sigma70-ECF"/>
    <property type="match status" value="1"/>
</dbReference>
<dbReference type="Gene3D" id="1.10.10.10">
    <property type="entry name" value="Winged helix-like DNA-binding domain superfamily/Winged helix DNA-binding domain"/>
    <property type="match status" value="1"/>
</dbReference>
<keyword evidence="2" id="KW-0805">Transcription regulation</keyword>
<dbReference type="InterPro" id="IPR013324">
    <property type="entry name" value="RNA_pol_sigma_r3/r4-like"/>
</dbReference>
<dbReference type="SUPFAM" id="SSF88659">
    <property type="entry name" value="Sigma3 and sigma4 domains of RNA polymerase sigma factors"/>
    <property type="match status" value="1"/>
</dbReference>
<dbReference type="RefSeq" id="WP_105238623.1">
    <property type="nucleotide sequence ID" value="NZ_CP023270.1"/>
</dbReference>
<evidence type="ECO:0000259" key="5">
    <source>
        <dbReference type="Pfam" id="PF04542"/>
    </source>
</evidence>
<dbReference type="InterPro" id="IPR013249">
    <property type="entry name" value="RNA_pol_sigma70_r4_t2"/>
</dbReference>
<keyword evidence="3" id="KW-0731">Sigma factor</keyword>
<dbReference type="PANTHER" id="PTHR43133">
    <property type="entry name" value="RNA POLYMERASE ECF-TYPE SIGMA FACTO"/>
    <property type="match status" value="1"/>
</dbReference>